<evidence type="ECO:0000256" key="4">
    <source>
        <dbReference type="ARBA" id="ARBA00023160"/>
    </source>
</evidence>
<dbReference type="Proteomes" id="UP000033673">
    <property type="component" value="Unassembled WGS sequence"/>
</dbReference>
<sequence length="191" mass="22405">MNYLAHLHIADHCDSSLLGNLLGDFVKGNPDTQFPSSISQGIRLHRYVDSFTDHHPQVIEAKQVFPNGTRRFSGIALDMFWDHCLAKQWREYHLHSLNWFVEQARIKVIEDGDGELPERFLRVSSAMWQGGWLESYQHLDNIEFALQRMSQRSPRMEHLQHCFPYIERNYDQLSETFSSFYPDVLTASKSF</sequence>
<organism evidence="5 6">
    <name type="scientific">Vibrio galatheae</name>
    <dbReference type="NCBI Taxonomy" id="579748"/>
    <lineage>
        <taxon>Bacteria</taxon>
        <taxon>Pseudomonadati</taxon>
        <taxon>Pseudomonadota</taxon>
        <taxon>Gammaproteobacteria</taxon>
        <taxon>Vibrionales</taxon>
        <taxon>Vibrionaceae</taxon>
        <taxon>Vibrio</taxon>
    </lineage>
</organism>
<dbReference type="PATRIC" id="fig|579748.3.peg.1172"/>
<dbReference type="GO" id="GO:0008770">
    <property type="term" value="F:[acyl-carrier-protein] phosphodiesterase activity"/>
    <property type="evidence" value="ECO:0007669"/>
    <property type="project" value="InterPro"/>
</dbReference>
<keyword evidence="6" id="KW-1185">Reference proteome</keyword>
<dbReference type="Pfam" id="PF04336">
    <property type="entry name" value="ACP_PD"/>
    <property type="match status" value="1"/>
</dbReference>
<dbReference type="PIRSF" id="PIRSF011489">
    <property type="entry name" value="DUF479"/>
    <property type="match status" value="1"/>
</dbReference>
<dbReference type="STRING" id="579748.TW81_05730"/>
<name>A0A0F4NL15_9VIBR</name>
<gene>
    <name evidence="5" type="ORF">TW81_05730</name>
</gene>
<keyword evidence="4" id="KW-0275">Fatty acid biosynthesis</keyword>
<dbReference type="InterPro" id="IPR007431">
    <property type="entry name" value="ACP_PD"/>
</dbReference>
<dbReference type="PANTHER" id="PTHR38764:SF1">
    <property type="entry name" value="ACYL CARRIER PROTEIN PHOSPHODIESTERASE"/>
    <property type="match status" value="1"/>
</dbReference>
<evidence type="ECO:0000313" key="6">
    <source>
        <dbReference type="Proteomes" id="UP000033673"/>
    </source>
</evidence>
<accession>A0A0F4NL15</accession>
<protein>
    <submittedName>
        <fullName evidence="5">ACP phosphodiesterase</fullName>
    </submittedName>
</protein>
<keyword evidence="1" id="KW-0444">Lipid biosynthesis</keyword>
<proteinExistence type="predicted"/>
<keyword evidence="2" id="KW-0378">Hydrolase</keyword>
<evidence type="ECO:0000256" key="1">
    <source>
        <dbReference type="ARBA" id="ARBA00022516"/>
    </source>
</evidence>
<keyword evidence="3" id="KW-0443">Lipid metabolism</keyword>
<dbReference type="OrthoDB" id="8442777at2"/>
<evidence type="ECO:0000256" key="3">
    <source>
        <dbReference type="ARBA" id="ARBA00023098"/>
    </source>
</evidence>
<evidence type="ECO:0000313" key="5">
    <source>
        <dbReference type="EMBL" id="KJY83827.1"/>
    </source>
</evidence>
<dbReference type="RefSeq" id="WP_045954749.1">
    <property type="nucleotide sequence ID" value="NZ_JXXV01000012.1"/>
</dbReference>
<dbReference type="EMBL" id="JXXV01000012">
    <property type="protein sequence ID" value="KJY83827.1"/>
    <property type="molecule type" value="Genomic_DNA"/>
</dbReference>
<dbReference type="AlphaFoldDB" id="A0A0F4NL15"/>
<evidence type="ECO:0000256" key="2">
    <source>
        <dbReference type="ARBA" id="ARBA00022801"/>
    </source>
</evidence>
<dbReference type="GO" id="GO:0006633">
    <property type="term" value="P:fatty acid biosynthetic process"/>
    <property type="evidence" value="ECO:0007669"/>
    <property type="project" value="UniProtKB-KW"/>
</dbReference>
<dbReference type="PANTHER" id="PTHR38764">
    <property type="entry name" value="ACYL CARRIER PROTEIN PHOSPHODIESTERASE"/>
    <property type="match status" value="1"/>
</dbReference>
<keyword evidence="4" id="KW-0276">Fatty acid metabolism</keyword>
<comment type="caution">
    <text evidence="5">The sequence shown here is derived from an EMBL/GenBank/DDBJ whole genome shotgun (WGS) entry which is preliminary data.</text>
</comment>
<reference evidence="5 6" key="1">
    <citation type="journal article" date="2015" name="BMC Genomics">
        <title>Genome mining reveals unlocked bioactive potential of marine Gram-negative bacteria.</title>
        <authorList>
            <person name="Machado H."/>
            <person name="Sonnenschein E.C."/>
            <person name="Melchiorsen J."/>
            <person name="Gram L."/>
        </authorList>
    </citation>
    <scope>NUCLEOTIDE SEQUENCE [LARGE SCALE GENOMIC DNA]</scope>
    <source>
        <strain evidence="5 6">S2757</strain>
    </source>
</reference>